<feature type="compositionally biased region" description="Polar residues" evidence="1">
    <location>
        <begin position="133"/>
        <end position="143"/>
    </location>
</feature>
<dbReference type="AlphaFoldDB" id="A0A9P4XBJ2"/>
<organism evidence="2 3">
    <name type="scientific">Trichoderma lentiforme</name>
    <dbReference type="NCBI Taxonomy" id="1567552"/>
    <lineage>
        <taxon>Eukaryota</taxon>
        <taxon>Fungi</taxon>
        <taxon>Dikarya</taxon>
        <taxon>Ascomycota</taxon>
        <taxon>Pezizomycotina</taxon>
        <taxon>Sordariomycetes</taxon>
        <taxon>Hypocreomycetidae</taxon>
        <taxon>Hypocreales</taxon>
        <taxon>Hypocreaceae</taxon>
        <taxon>Trichoderma</taxon>
    </lineage>
</organism>
<protein>
    <submittedName>
        <fullName evidence="2">Uncharacterized protein</fullName>
    </submittedName>
</protein>
<evidence type="ECO:0000313" key="2">
    <source>
        <dbReference type="EMBL" id="KAF3067672.1"/>
    </source>
</evidence>
<comment type="caution">
    <text evidence="2">The sequence shown here is derived from an EMBL/GenBank/DDBJ whole genome shotgun (WGS) entry which is preliminary data.</text>
</comment>
<gene>
    <name evidence="2" type="ORF">CFAM422_008551</name>
</gene>
<accession>A0A9P4XBJ2</accession>
<evidence type="ECO:0000313" key="3">
    <source>
        <dbReference type="Proteomes" id="UP000801864"/>
    </source>
</evidence>
<evidence type="ECO:0000256" key="1">
    <source>
        <dbReference type="SAM" id="MobiDB-lite"/>
    </source>
</evidence>
<feature type="compositionally biased region" description="Basic and acidic residues" evidence="1">
    <location>
        <begin position="113"/>
        <end position="125"/>
    </location>
</feature>
<name>A0A9P4XBJ2_9HYPO</name>
<proteinExistence type="predicted"/>
<feature type="compositionally biased region" description="Low complexity" evidence="1">
    <location>
        <begin position="157"/>
        <end position="174"/>
    </location>
</feature>
<keyword evidence="3" id="KW-1185">Reference proteome</keyword>
<sequence>MNRRWQKAPWEKSTWFLFDMACKQGLNNPVEKGPSTLHFIHALVEAEGHKEENLPSSWAIFASRHPGHATLLRRDAKYISVKGVGRLDVSAPPAGSDFTTCKISFQDGIDSPLDEHLDEAGRNRSETPGPSEMSLTDGFTASSSEDEAQTPGDTDTESTASSSDSGPFSEGSPFVPADRGLTDDINRPLPPYESRFGHGTLGKLGRGLLYDGKLYMHAEGSAAWHFIHAEIWFYHMPCQYRGIFRLSDKDAIKAIAEEFENQWQFERSNETGEVMESD</sequence>
<dbReference type="Proteomes" id="UP000801864">
    <property type="component" value="Unassembled WGS sequence"/>
</dbReference>
<dbReference type="EMBL" id="QLNT01000015">
    <property type="protein sequence ID" value="KAF3067672.1"/>
    <property type="molecule type" value="Genomic_DNA"/>
</dbReference>
<reference evidence="2 3" key="1">
    <citation type="submission" date="2018-06" db="EMBL/GenBank/DDBJ databases">
        <title>Genome analysis of cellulolytic fungus Trichoderma lentiforme CFAM-422.</title>
        <authorList>
            <person name="Steindorff A.S."/>
            <person name="Formighieri E.F."/>
            <person name="Midorikawa G.E.O."/>
            <person name="Tamietti M.S."/>
            <person name="Ramos E.Z."/>
            <person name="Silva A.S."/>
            <person name="Bon E.P.S."/>
            <person name="Mendes T.D."/>
            <person name="Damaso M.C.T."/>
            <person name="Favaro L.C.L."/>
        </authorList>
    </citation>
    <scope>NUCLEOTIDE SEQUENCE [LARGE SCALE GENOMIC DNA]</scope>
    <source>
        <strain evidence="2 3">CFAM-422</strain>
    </source>
</reference>
<feature type="region of interest" description="Disordered" evidence="1">
    <location>
        <begin position="109"/>
        <end position="196"/>
    </location>
</feature>